<dbReference type="SUPFAM" id="SSF143880">
    <property type="entry name" value="NE0471 N-terminal domain-like"/>
    <property type="match status" value="1"/>
</dbReference>
<dbReference type="RefSeq" id="WP_035012534.1">
    <property type="nucleotide sequence ID" value="NZ_ARZY01000001.1"/>
</dbReference>
<dbReference type="PATRIC" id="fig|1328313.3.peg.15"/>
<gene>
    <name evidence="1" type="ORF">DS2_00075</name>
</gene>
<organism evidence="1 2">
    <name type="scientific">Catenovulum agarivorans DS-2</name>
    <dbReference type="NCBI Taxonomy" id="1328313"/>
    <lineage>
        <taxon>Bacteria</taxon>
        <taxon>Pseudomonadati</taxon>
        <taxon>Pseudomonadota</taxon>
        <taxon>Gammaproteobacteria</taxon>
        <taxon>Alteromonadales</taxon>
        <taxon>Alteromonadaceae</taxon>
        <taxon>Catenovulum</taxon>
    </lineage>
</organism>
<comment type="caution">
    <text evidence="1">The sequence shown here is derived from an EMBL/GenBank/DDBJ whole genome shotgun (WGS) entry which is preliminary data.</text>
</comment>
<dbReference type="InterPro" id="IPR036782">
    <property type="entry name" value="NE0471-like_N"/>
</dbReference>
<sequence>MSLSIKKVIAKPDHLLVIDFENGEQGTLDMKPYLNFGVFKKLQDQNEFEQVRVAFDTIEWPSGADLDPEFVYNKATRVVQVAT</sequence>
<protein>
    <recommendedName>
        <fullName evidence="3">DUF2442 domain-containing protein</fullName>
    </recommendedName>
</protein>
<dbReference type="STRING" id="1328313.DS2_00075"/>
<dbReference type="eggNOG" id="ENOG50330HG">
    <property type="taxonomic scope" value="Bacteria"/>
</dbReference>
<evidence type="ECO:0000313" key="1">
    <source>
        <dbReference type="EMBL" id="EWH12073.1"/>
    </source>
</evidence>
<dbReference type="EMBL" id="ARZY01000001">
    <property type="protein sequence ID" value="EWH12073.1"/>
    <property type="molecule type" value="Genomic_DNA"/>
</dbReference>
<dbReference type="Pfam" id="PF10387">
    <property type="entry name" value="DUF2442"/>
    <property type="match status" value="1"/>
</dbReference>
<name>W7QWF3_9ALTE</name>
<dbReference type="Proteomes" id="UP000019276">
    <property type="component" value="Unassembled WGS sequence"/>
</dbReference>
<dbReference type="OrthoDB" id="9803723at2"/>
<reference evidence="1 2" key="1">
    <citation type="journal article" date="2014" name="Genome Announc.">
        <title>Draft Genome Sequence of the Agar-Degrading Bacterium Catenovulum sp. Strain DS-2, Isolated from Intestines of Haliotis diversicolor.</title>
        <authorList>
            <person name="Shan D."/>
            <person name="Li X."/>
            <person name="Gu Z."/>
            <person name="Wei G."/>
            <person name="Gao Z."/>
            <person name="Shao Z."/>
        </authorList>
    </citation>
    <scope>NUCLEOTIDE SEQUENCE [LARGE SCALE GENOMIC DNA]</scope>
    <source>
        <strain evidence="1 2">DS-2</strain>
    </source>
</reference>
<dbReference type="InterPro" id="IPR018841">
    <property type="entry name" value="DUF2442"/>
</dbReference>
<evidence type="ECO:0000313" key="2">
    <source>
        <dbReference type="Proteomes" id="UP000019276"/>
    </source>
</evidence>
<dbReference type="Gene3D" id="3.30.2020.10">
    <property type="entry name" value="NE0471-like N-terminal domain"/>
    <property type="match status" value="1"/>
</dbReference>
<dbReference type="AlphaFoldDB" id="W7QWF3"/>
<accession>W7QWF3</accession>
<proteinExistence type="predicted"/>
<evidence type="ECO:0008006" key="3">
    <source>
        <dbReference type="Google" id="ProtNLM"/>
    </source>
</evidence>
<keyword evidence="2" id="KW-1185">Reference proteome</keyword>